<dbReference type="SUPFAM" id="SSF52540">
    <property type="entry name" value="P-loop containing nucleoside triphosphate hydrolases"/>
    <property type="match status" value="1"/>
</dbReference>
<protein>
    <submittedName>
        <fullName evidence="15">Macrolide export ATP-binding/permease protein MacB</fullName>
        <ecNumber evidence="15">3.6.3.-</ecNumber>
    </submittedName>
</protein>
<dbReference type="Pfam" id="PF12704">
    <property type="entry name" value="MacB_PCD"/>
    <property type="match status" value="1"/>
</dbReference>
<dbReference type="GO" id="GO:0098796">
    <property type="term" value="C:membrane protein complex"/>
    <property type="evidence" value="ECO:0007669"/>
    <property type="project" value="UniProtKB-ARBA"/>
</dbReference>
<dbReference type="GO" id="GO:0016887">
    <property type="term" value="F:ATP hydrolysis activity"/>
    <property type="evidence" value="ECO:0007669"/>
    <property type="project" value="InterPro"/>
</dbReference>
<keyword evidence="2" id="KW-0813">Transport</keyword>
<feature type="transmembrane region" description="Helical" evidence="13">
    <location>
        <begin position="557"/>
        <end position="584"/>
    </location>
</feature>
<dbReference type="KEGG" id="ruv:EC9_01530"/>
<comment type="similarity">
    <text evidence="11">Belongs to the ABC-4 integral membrane protein family.</text>
</comment>
<keyword evidence="4" id="KW-0997">Cell inner membrane</keyword>
<dbReference type="AlphaFoldDB" id="A0A517LTP4"/>
<feature type="transmembrane region" description="Helical" evidence="13">
    <location>
        <begin position="608"/>
        <end position="638"/>
    </location>
</feature>
<keyword evidence="5 13" id="KW-0812">Transmembrane</keyword>
<evidence type="ECO:0000256" key="7">
    <source>
        <dbReference type="ARBA" id="ARBA00022840"/>
    </source>
</evidence>
<dbReference type="PROSITE" id="PS00211">
    <property type="entry name" value="ABC_TRANSPORTER_1"/>
    <property type="match status" value="1"/>
</dbReference>
<dbReference type="Proteomes" id="UP000319557">
    <property type="component" value="Chromosome"/>
</dbReference>
<evidence type="ECO:0000256" key="3">
    <source>
        <dbReference type="ARBA" id="ARBA00022475"/>
    </source>
</evidence>
<evidence type="ECO:0000256" key="4">
    <source>
        <dbReference type="ARBA" id="ARBA00022519"/>
    </source>
</evidence>
<evidence type="ECO:0000256" key="6">
    <source>
        <dbReference type="ARBA" id="ARBA00022741"/>
    </source>
</evidence>
<sequence>MIELGNVEKTYRVGNSDLPVLKGITLNIAAGEYVALMGTSGSGKTTLMNLLGSLDRLTRGLYRFADIDVSELSAGELAIFRNRHVGFVFQNFNLLPRTSALDNVLLPTLYASDDRSQAEKVQYAKQLLETVGLAGRLDHTPNQLSGGERQRVAIARALINRPRLLLADEPTGNLDSKTELEILALFRKLNLEHRITLVVVTHDSQVAKSADRIVHMKDGVIAADQQNESDYSAVEHLLPDPPTKLSGGRNRQHLAATLNAIMVAILALRRNALRTALTMLGVIIGVASVVNVMELSSGSSRAIKETVASMGADMLTVMSTHTSSSGRRNRYIPLTPTDADQLAEQCPAVKLTAPIVHGQVQLVYGNRRSRPTFVVGSTADYLRGRHWDDTDMGQLFTEENVFDAAKVCVIGQTVASDLFLDDYPVGKEIRANGISLRVVGVLSAKGGDVIGNDQDDIIVAPWTTFKYRLNASSHAAPRFAAFADQMPKMQLVSSRQSTRNENLSQIYVQAISPEHVGEARQQIREFLARRHDVSEDVFQIQDLTEVSKVTNQVVSGLAALGFIIAGVSLLVGGVGIMNIMLVSVTERTREIGLRMAVGADRSAILRQFLIEATVLCMIGGLVGIVFGHLCSMAIGWFMSWPNELSLTAAIVAVGVAAFVGILFGYYPARKASLLDPIDALRFE</sequence>
<dbReference type="PANTHER" id="PTHR30572">
    <property type="entry name" value="MEMBRANE COMPONENT OF TRANSPORTER-RELATED"/>
    <property type="match status" value="1"/>
</dbReference>
<comment type="similarity">
    <text evidence="12">Belongs to the ABC transporter superfamily. Macrolide exporter (TC 3.A.1.122) family.</text>
</comment>
<feature type="domain" description="ABC transporter" evidence="14">
    <location>
        <begin position="2"/>
        <end position="243"/>
    </location>
</feature>
<reference evidence="15 16" key="1">
    <citation type="submission" date="2019-02" db="EMBL/GenBank/DDBJ databases">
        <title>Deep-cultivation of Planctomycetes and their phenomic and genomic characterization uncovers novel biology.</title>
        <authorList>
            <person name="Wiegand S."/>
            <person name="Jogler M."/>
            <person name="Boedeker C."/>
            <person name="Pinto D."/>
            <person name="Vollmers J."/>
            <person name="Rivas-Marin E."/>
            <person name="Kohn T."/>
            <person name="Peeters S.H."/>
            <person name="Heuer A."/>
            <person name="Rast P."/>
            <person name="Oberbeckmann S."/>
            <person name="Bunk B."/>
            <person name="Jeske O."/>
            <person name="Meyerdierks A."/>
            <person name="Storesund J.E."/>
            <person name="Kallscheuer N."/>
            <person name="Luecker S."/>
            <person name="Lage O.M."/>
            <person name="Pohl T."/>
            <person name="Merkel B.J."/>
            <person name="Hornburger P."/>
            <person name="Mueller R.-W."/>
            <person name="Bruemmer F."/>
            <person name="Labrenz M."/>
            <person name="Spormann A.M."/>
            <person name="Op den Camp H."/>
            <person name="Overmann J."/>
            <person name="Amann R."/>
            <person name="Jetten M.S.M."/>
            <person name="Mascher T."/>
            <person name="Medema M.H."/>
            <person name="Devos D.P."/>
            <person name="Kaster A.-K."/>
            <person name="Ovreas L."/>
            <person name="Rohde M."/>
            <person name="Galperin M.Y."/>
            <person name="Jogler C."/>
        </authorList>
    </citation>
    <scope>NUCLEOTIDE SEQUENCE [LARGE SCALE GENOMIC DNA]</scope>
    <source>
        <strain evidence="15 16">EC9</strain>
    </source>
</reference>
<dbReference type="Gene3D" id="3.40.50.300">
    <property type="entry name" value="P-loop containing nucleotide triphosphate hydrolases"/>
    <property type="match status" value="1"/>
</dbReference>
<dbReference type="InterPro" id="IPR003439">
    <property type="entry name" value="ABC_transporter-like_ATP-bd"/>
</dbReference>
<dbReference type="GO" id="GO:0005524">
    <property type="term" value="F:ATP binding"/>
    <property type="evidence" value="ECO:0007669"/>
    <property type="project" value="UniProtKB-KW"/>
</dbReference>
<evidence type="ECO:0000313" key="16">
    <source>
        <dbReference type="Proteomes" id="UP000319557"/>
    </source>
</evidence>
<evidence type="ECO:0000256" key="1">
    <source>
        <dbReference type="ARBA" id="ARBA00004429"/>
    </source>
</evidence>
<dbReference type="PROSITE" id="PS50893">
    <property type="entry name" value="ABC_TRANSPORTER_2"/>
    <property type="match status" value="1"/>
</dbReference>
<name>A0A517LTP4_9BACT</name>
<dbReference type="InterPro" id="IPR003838">
    <property type="entry name" value="ABC3_permease_C"/>
</dbReference>
<evidence type="ECO:0000259" key="14">
    <source>
        <dbReference type="PROSITE" id="PS50893"/>
    </source>
</evidence>
<dbReference type="GO" id="GO:0046677">
    <property type="term" value="P:response to antibiotic"/>
    <property type="evidence" value="ECO:0007669"/>
    <property type="project" value="UniProtKB-KW"/>
</dbReference>
<dbReference type="EC" id="3.6.3.-" evidence="15"/>
<gene>
    <name evidence="15" type="primary">macB_1</name>
    <name evidence="15" type="ORF">EC9_01530</name>
</gene>
<keyword evidence="8 13" id="KW-1133">Transmembrane helix</keyword>
<dbReference type="RefSeq" id="WP_145341501.1">
    <property type="nucleotide sequence ID" value="NZ_CP036261.1"/>
</dbReference>
<keyword evidence="10" id="KW-0046">Antibiotic resistance</keyword>
<dbReference type="EMBL" id="CP036261">
    <property type="protein sequence ID" value="QDS85995.1"/>
    <property type="molecule type" value="Genomic_DNA"/>
</dbReference>
<keyword evidence="7 15" id="KW-0067">ATP-binding</keyword>
<evidence type="ECO:0000313" key="15">
    <source>
        <dbReference type="EMBL" id="QDS85995.1"/>
    </source>
</evidence>
<dbReference type="Pfam" id="PF02687">
    <property type="entry name" value="FtsX"/>
    <property type="match status" value="1"/>
</dbReference>
<dbReference type="FunFam" id="3.40.50.300:FF:000032">
    <property type="entry name" value="Export ABC transporter ATP-binding protein"/>
    <property type="match status" value="1"/>
</dbReference>
<evidence type="ECO:0000256" key="9">
    <source>
        <dbReference type="ARBA" id="ARBA00023136"/>
    </source>
</evidence>
<keyword evidence="3" id="KW-1003">Cell membrane</keyword>
<feature type="transmembrane region" description="Helical" evidence="13">
    <location>
        <begin position="644"/>
        <end position="666"/>
    </location>
</feature>
<proteinExistence type="inferred from homology"/>
<dbReference type="PANTHER" id="PTHR30572:SF4">
    <property type="entry name" value="ABC TRANSPORTER PERMEASE YTRF"/>
    <property type="match status" value="1"/>
</dbReference>
<dbReference type="CDD" id="cd03255">
    <property type="entry name" value="ABC_MJ0796_LolCDE_FtsE"/>
    <property type="match status" value="1"/>
</dbReference>
<keyword evidence="15" id="KW-0378">Hydrolase</keyword>
<dbReference type="GO" id="GO:0022857">
    <property type="term" value="F:transmembrane transporter activity"/>
    <property type="evidence" value="ECO:0007669"/>
    <property type="project" value="TreeGrafter"/>
</dbReference>
<evidence type="ECO:0000256" key="2">
    <source>
        <dbReference type="ARBA" id="ARBA00022448"/>
    </source>
</evidence>
<dbReference type="InterPro" id="IPR050250">
    <property type="entry name" value="Macrolide_Exporter_MacB"/>
</dbReference>
<accession>A0A517LTP4</accession>
<dbReference type="GO" id="GO:0005886">
    <property type="term" value="C:plasma membrane"/>
    <property type="evidence" value="ECO:0007669"/>
    <property type="project" value="UniProtKB-SubCell"/>
</dbReference>
<organism evidence="15 16">
    <name type="scientific">Rosistilla ulvae</name>
    <dbReference type="NCBI Taxonomy" id="1930277"/>
    <lineage>
        <taxon>Bacteria</taxon>
        <taxon>Pseudomonadati</taxon>
        <taxon>Planctomycetota</taxon>
        <taxon>Planctomycetia</taxon>
        <taxon>Pirellulales</taxon>
        <taxon>Pirellulaceae</taxon>
        <taxon>Rosistilla</taxon>
    </lineage>
</organism>
<dbReference type="InterPro" id="IPR027417">
    <property type="entry name" value="P-loop_NTPase"/>
</dbReference>
<evidence type="ECO:0000256" key="8">
    <source>
        <dbReference type="ARBA" id="ARBA00022989"/>
    </source>
</evidence>
<evidence type="ECO:0000256" key="10">
    <source>
        <dbReference type="ARBA" id="ARBA00023251"/>
    </source>
</evidence>
<keyword evidence="9 13" id="KW-0472">Membrane</keyword>
<evidence type="ECO:0000256" key="13">
    <source>
        <dbReference type="SAM" id="Phobius"/>
    </source>
</evidence>
<evidence type="ECO:0000256" key="12">
    <source>
        <dbReference type="ARBA" id="ARBA00038388"/>
    </source>
</evidence>
<dbReference type="InterPro" id="IPR017911">
    <property type="entry name" value="MacB-like_ATP-bd"/>
</dbReference>
<keyword evidence="6" id="KW-0547">Nucleotide-binding</keyword>
<dbReference type="InterPro" id="IPR025857">
    <property type="entry name" value="MacB_PCD"/>
</dbReference>
<dbReference type="InterPro" id="IPR003593">
    <property type="entry name" value="AAA+_ATPase"/>
</dbReference>
<evidence type="ECO:0000256" key="5">
    <source>
        <dbReference type="ARBA" id="ARBA00022692"/>
    </source>
</evidence>
<dbReference type="Pfam" id="PF00005">
    <property type="entry name" value="ABC_tran"/>
    <property type="match status" value="1"/>
</dbReference>
<dbReference type="OrthoDB" id="9770099at2"/>
<dbReference type="InterPro" id="IPR017871">
    <property type="entry name" value="ABC_transporter-like_CS"/>
</dbReference>
<evidence type="ECO:0000256" key="11">
    <source>
        <dbReference type="ARBA" id="ARBA00038076"/>
    </source>
</evidence>
<dbReference type="SMART" id="SM00382">
    <property type="entry name" value="AAA"/>
    <property type="match status" value="1"/>
</dbReference>
<keyword evidence="16" id="KW-1185">Reference proteome</keyword>
<comment type="subcellular location">
    <subcellularLocation>
        <location evidence="1">Cell inner membrane</location>
        <topology evidence="1">Multi-pass membrane protein</topology>
    </subcellularLocation>
</comment>